<evidence type="ECO:0000313" key="2">
    <source>
        <dbReference type="EMBL" id="AJE48026.1"/>
    </source>
</evidence>
<dbReference type="Gene3D" id="3.40.50.720">
    <property type="entry name" value="NAD(P)-binding Rossmann-like Domain"/>
    <property type="match status" value="1"/>
</dbReference>
<protein>
    <submittedName>
        <fullName evidence="2">NmrA family protein</fullName>
    </submittedName>
</protein>
<proteinExistence type="predicted"/>
<dbReference type="PANTHER" id="PTHR47129">
    <property type="entry name" value="QUINONE OXIDOREDUCTASE 2"/>
    <property type="match status" value="1"/>
</dbReference>
<dbReference type="SUPFAM" id="SSF51735">
    <property type="entry name" value="NAD(P)-binding Rossmann-fold domains"/>
    <property type="match status" value="1"/>
</dbReference>
<dbReference type="OrthoDB" id="7771794at2"/>
<dbReference type="PANTHER" id="PTHR47129:SF1">
    <property type="entry name" value="NMRA-LIKE DOMAIN-CONTAINING PROTEIN"/>
    <property type="match status" value="1"/>
</dbReference>
<dbReference type="EMBL" id="CP004393">
    <property type="protein sequence ID" value="AJE48026.1"/>
    <property type="molecule type" value="Genomic_DNA"/>
</dbReference>
<dbReference type="Gene3D" id="3.90.25.10">
    <property type="entry name" value="UDP-galactose 4-epimerase, domain 1"/>
    <property type="match status" value="1"/>
</dbReference>
<sequence length="284" mass="29387">MTTYLVTGASGHLGRLVLDHLATLVAPQDILALVRSDTAAEACAAKGIASRRADYDDPAALRTALEGVDRLLLISSSEVGQRAAQHGNVIDAARAAGVDFIAYTSILHADTGGMRLAEEHLATEAKLAESGIAFTLLRNGWYSDNITMTAAQDLETGQHFGAAGTGRFATAPRKDYAEAAAIVLAGGHDGEVLELAGDEAYTLADYAAILSDAAGKPVAYTDLPEETFRQALVEAGVPGGFAAVLADSDAKAAQGALFDDSRTLSALIGHPTEPIAETVKRALA</sequence>
<reference evidence="2 3" key="1">
    <citation type="journal article" date="2014" name="Int. J. Syst. Evol. Microbiol.">
        <title>Celeribacter indicus sp. nov., a polycyclic aromatic hydrocarbon-degrading bacterium from deep-sea sediment and reclassification of Huaishuia halophila as Celeribacter halophilus comb. nov.</title>
        <authorList>
            <person name="Lai Q."/>
            <person name="Cao J."/>
            <person name="Yuan J."/>
            <person name="Li F."/>
            <person name="Shao Z."/>
        </authorList>
    </citation>
    <scope>NUCLEOTIDE SEQUENCE [LARGE SCALE GENOMIC DNA]</scope>
    <source>
        <strain evidence="2">P73</strain>
    </source>
</reference>
<dbReference type="RefSeq" id="WP_043870449.1">
    <property type="nucleotide sequence ID" value="NZ_CP004393.1"/>
</dbReference>
<evidence type="ECO:0000259" key="1">
    <source>
        <dbReference type="Pfam" id="PF05368"/>
    </source>
</evidence>
<dbReference type="HOGENOM" id="CLU_007383_10_4_5"/>
<name>A0A0B5E4S3_9RHOB</name>
<keyword evidence="3" id="KW-1185">Reference proteome</keyword>
<dbReference type="KEGG" id="cid:P73_3311"/>
<accession>A0A0B5E4S3</accession>
<dbReference type="AlphaFoldDB" id="A0A0B5E4S3"/>
<dbReference type="STRING" id="1208324.P73_3311"/>
<gene>
    <name evidence="2" type="ORF">P73_3311</name>
</gene>
<dbReference type="InterPro" id="IPR008030">
    <property type="entry name" value="NmrA-like"/>
</dbReference>
<dbReference type="InterPro" id="IPR036291">
    <property type="entry name" value="NAD(P)-bd_dom_sf"/>
</dbReference>
<organism evidence="2 3">
    <name type="scientific">Celeribacter indicus</name>
    <dbReference type="NCBI Taxonomy" id="1208324"/>
    <lineage>
        <taxon>Bacteria</taxon>
        <taxon>Pseudomonadati</taxon>
        <taxon>Pseudomonadota</taxon>
        <taxon>Alphaproteobacteria</taxon>
        <taxon>Rhodobacterales</taxon>
        <taxon>Roseobacteraceae</taxon>
        <taxon>Celeribacter</taxon>
    </lineage>
</organism>
<dbReference type="Pfam" id="PF05368">
    <property type="entry name" value="NmrA"/>
    <property type="match status" value="1"/>
</dbReference>
<dbReference type="CDD" id="cd05269">
    <property type="entry name" value="TMR_SDR_a"/>
    <property type="match status" value="1"/>
</dbReference>
<feature type="domain" description="NmrA-like" evidence="1">
    <location>
        <begin position="5"/>
        <end position="246"/>
    </location>
</feature>
<evidence type="ECO:0000313" key="3">
    <source>
        <dbReference type="Proteomes" id="UP000031521"/>
    </source>
</evidence>
<dbReference type="InterPro" id="IPR052718">
    <property type="entry name" value="NmrA-type_oxidoreductase"/>
</dbReference>
<dbReference type="Proteomes" id="UP000031521">
    <property type="component" value="Chromosome"/>
</dbReference>